<keyword evidence="3" id="KW-1185">Reference proteome</keyword>
<dbReference type="PANTHER" id="PTHR43355:SF2">
    <property type="entry name" value="FLAVIN REDUCTASE (NADPH)"/>
    <property type="match status" value="1"/>
</dbReference>
<reference evidence="2" key="1">
    <citation type="submission" date="2020-09" db="EMBL/GenBank/DDBJ databases">
        <authorList>
            <person name="Kim M.K."/>
        </authorList>
    </citation>
    <scope>NUCLEOTIDE SEQUENCE</scope>
    <source>
        <strain evidence="2">BT664</strain>
    </source>
</reference>
<dbReference type="InterPro" id="IPR051606">
    <property type="entry name" value="Polyketide_Oxido-like"/>
</dbReference>
<dbReference type="RefSeq" id="WP_191004936.1">
    <property type="nucleotide sequence ID" value="NZ_JACXAD010000008.1"/>
</dbReference>
<sequence>MKILLTGATGYIGQRLLSLLATAGHDVVCLVRDPRRFSLADILPEALLARVSVAQGDLLKPDSLAEVPTDFDAAYYLVHSMSGNNTNFFQLGCV</sequence>
<dbReference type="AlphaFoldDB" id="A0A927BDM7"/>
<gene>
    <name evidence="2" type="ORF">IC235_09490</name>
</gene>
<dbReference type="SUPFAM" id="SSF51735">
    <property type="entry name" value="NAD(P)-binding Rossmann-fold domains"/>
    <property type="match status" value="1"/>
</dbReference>
<organism evidence="2 3">
    <name type="scientific">Hymenobacter montanus</name>
    <dbReference type="NCBI Taxonomy" id="2771359"/>
    <lineage>
        <taxon>Bacteria</taxon>
        <taxon>Pseudomonadati</taxon>
        <taxon>Bacteroidota</taxon>
        <taxon>Cytophagia</taxon>
        <taxon>Cytophagales</taxon>
        <taxon>Hymenobacteraceae</taxon>
        <taxon>Hymenobacter</taxon>
    </lineage>
</organism>
<comment type="caution">
    <text evidence="2">The sequence shown here is derived from an EMBL/GenBank/DDBJ whole genome shotgun (WGS) entry which is preliminary data.</text>
</comment>
<proteinExistence type="predicted"/>
<evidence type="ECO:0000259" key="1">
    <source>
        <dbReference type="Pfam" id="PF01370"/>
    </source>
</evidence>
<dbReference type="Gene3D" id="3.40.50.720">
    <property type="entry name" value="NAD(P)-binding Rossmann-like Domain"/>
    <property type="match status" value="1"/>
</dbReference>
<dbReference type="InterPro" id="IPR001509">
    <property type="entry name" value="Epimerase_deHydtase"/>
</dbReference>
<evidence type="ECO:0000313" key="3">
    <source>
        <dbReference type="Proteomes" id="UP000612233"/>
    </source>
</evidence>
<evidence type="ECO:0000313" key="2">
    <source>
        <dbReference type="EMBL" id="MBD2768122.1"/>
    </source>
</evidence>
<dbReference type="EMBL" id="JACXAD010000008">
    <property type="protein sequence ID" value="MBD2768122.1"/>
    <property type="molecule type" value="Genomic_DNA"/>
</dbReference>
<dbReference type="Pfam" id="PF01370">
    <property type="entry name" value="Epimerase"/>
    <property type="match status" value="1"/>
</dbReference>
<dbReference type="GO" id="GO:0016646">
    <property type="term" value="F:oxidoreductase activity, acting on the CH-NH group of donors, NAD or NADP as acceptor"/>
    <property type="evidence" value="ECO:0007669"/>
    <property type="project" value="TreeGrafter"/>
</dbReference>
<accession>A0A927BDM7</accession>
<protein>
    <submittedName>
        <fullName evidence="2">NAD(P)H-binding protein</fullName>
    </submittedName>
</protein>
<dbReference type="Proteomes" id="UP000612233">
    <property type="component" value="Unassembled WGS sequence"/>
</dbReference>
<dbReference type="InterPro" id="IPR036291">
    <property type="entry name" value="NAD(P)-bd_dom_sf"/>
</dbReference>
<name>A0A927BDM7_9BACT</name>
<feature type="domain" description="NAD-dependent epimerase/dehydratase" evidence="1">
    <location>
        <begin position="3"/>
        <end position="83"/>
    </location>
</feature>
<dbReference type="PANTHER" id="PTHR43355">
    <property type="entry name" value="FLAVIN REDUCTASE (NADPH)"/>
    <property type="match status" value="1"/>
</dbReference>